<dbReference type="PANTHER" id="PTHR11439:SF472">
    <property type="entry name" value="REVERSE TRANSCRIPTASE TY1_COPIA-TYPE DOMAIN-CONTAINING PROTEIN"/>
    <property type="match status" value="1"/>
</dbReference>
<accession>A0A3Q7J7Y8</accession>
<dbReference type="InterPro" id="IPR043502">
    <property type="entry name" value="DNA/RNA_pol_sf"/>
</dbReference>
<reference evidence="2" key="2">
    <citation type="submission" date="2019-01" db="UniProtKB">
        <authorList>
            <consortium name="EnsemblPlants"/>
        </authorList>
    </citation>
    <scope>IDENTIFICATION</scope>
    <source>
        <strain evidence="2">cv. Heinz 1706</strain>
    </source>
</reference>
<protein>
    <recommendedName>
        <fullName evidence="4">Reverse transcriptase Ty1/copia-type domain-containing protein</fullName>
    </recommendedName>
</protein>
<dbReference type="STRING" id="4081.A0A3Q7J7Y8"/>
<name>A0A3Q7J7Y8_SOLLC</name>
<dbReference type="Gramene" id="Solyc12g035227.1.1">
    <property type="protein sequence ID" value="Solyc12g035227.1.1"/>
    <property type="gene ID" value="Solyc12g035227.1"/>
</dbReference>
<feature type="region of interest" description="Disordered" evidence="1">
    <location>
        <begin position="57"/>
        <end position="96"/>
    </location>
</feature>
<dbReference type="SUPFAM" id="SSF56672">
    <property type="entry name" value="DNA/RNA polymerases"/>
    <property type="match status" value="1"/>
</dbReference>
<dbReference type="CDD" id="cd09272">
    <property type="entry name" value="RNase_HI_RT_Ty1"/>
    <property type="match status" value="1"/>
</dbReference>
<evidence type="ECO:0000313" key="2">
    <source>
        <dbReference type="EnsemblPlants" id="Solyc12g035227.1.1"/>
    </source>
</evidence>
<dbReference type="AlphaFoldDB" id="A0A3Q7J7Y8"/>
<dbReference type="EnsemblPlants" id="Solyc12g035227.1.1">
    <property type="protein sequence ID" value="Solyc12g035227.1.1"/>
    <property type="gene ID" value="Solyc12g035227.1"/>
</dbReference>
<dbReference type="Proteomes" id="UP000004994">
    <property type="component" value="Chromosome 12"/>
</dbReference>
<organism evidence="2">
    <name type="scientific">Solanum lycopersicum</name>
    <name type="common">Tomato</name>
    <name type="synonym">Lycopersicon esculentum</name>
    <dbReference type="NCBI Taxonomy" id="4081"/>
    <lineage>
        <taxon>Eukaryota</taxon>
        <taxon>Viridiplantae</taxon>
        <taxon>Streptophyta</taxon>
        <taxon>Embryophyta</taxon>
        <taxon>Tracheophyta</taxon>
        <taxon>Spermatophyta</taxon>
        <taxon>Magnoliopsida</taxon>
        <taxon>eudicotyledons</taxon>
        <taxon>Gunneridae</taxon>
        <taxon>Pentapetalae</taxon>
        <taxon>asterids</taxon>
        <taxon>lamiids</taxon>
        <taxon>Solanales</taxon>
        <taxon>Solanaceae</taxon>
        <taxon>Solanoideae</taxon>
        <taxon>Solaneae</taxon>
        <taxon>Solanum</taxon>
        <taxon>Solanum subgen. Lycopersicon</taxon>
    </lineage>
</organism>
<evidence type="ECO:0000256" key="1">
    <source>
        <dbReference type="SAM" id="MobiDB-lite"/>
    </source>
</evidence>
<feature type="compositionally biased region" description="Polar residues" evidence="1">
    <location>
        <begin position="64"/>
        <end position="96"/>
    </location>
</feature>
<dbReference type="PANTHER" id="PTHR11439">
    <property type="entry name" value="GAG-POL-RELATED RETROTRANSPOSON"/>
    <property type="match status" value="1"/>
</dbReference>
<evidence type="ECO:0008006" key="4">
    <source>
        <dbReference type="Google" id="ProtNLM"/>
    </source>
</evidence>
<evidence type="ECO:0000313" key="3">
    <source>
        <dbReference type="Proteomes" id="UP000004994"/>
    </source>
</evidence>
<sequence length="395" mass="43954">MLGLVDSYKEPLTMLAGRGQNYKGKKPLLYTPCEICGFRNNLTVDCYRLVGYPSDFKSKRKPPQTGSNTSSSHHNGASAGRSENSSHTSTGTSNFRSYANNAAADKQDKSHNNLSTQECQANLIELISDCGLSGSKPAATPLEPNKKFTSVDYDEFTGNISNPLFKDVTAYQRLVGRLLYLTTTRPNICFAVQVLSQFMQGPKISHWESGMRLVRYIKGCRGQGILLSSEPSTQLEGFCDSDWASCPNTRRSVTGYTIKLGNSLISWKSKKQHTVSISSAEAEYRSMAAAVSEIIWLVGILKELNVNIETPVKYLMTMLDITKVEHVFRKQNRVADMLSKEGLRNEVFGRPIIFLNVPSWEQNEFNADVIGTNYVRNSKELFCIIQGRDACGLAY</sequence>
<reference evidence="2" key="1">
    <citation type="journal article" date="2012" name="Nature">
        <title>The tomato genome sequence provides insights into fleshy fruit evolution.</title>
        <authorList>
            <consortium name="Tomato Genome Consortium"/>
        </authorList>
    </citation>
    <scope>NUCLEOTIDE SEQUENCE [LARGE SCALE GENOMIC DNA]</scope>
    <source>
        <strain evidence="2">cv. Heinz 1706</strain>
    </source>
</reference>
<proteinExistence type="predicted"/>
<keyword evidence="3" id="KW-1185">Reference proteome</keyword>
<dbReference type="InParanoid" id="A0A3Q7J7Y8"/>